<dbReference type="InterPro" id="IPR000195">
    <property type="entry name" value="Rab-GAP-TBC_dom"/>
</dbReference>
<evidence type="ECO:0000256" key="1">
    <source>
        <dbReference type="SAM" id="MobiDB-lite"/>
    </source>
</evidence>
<feature type="domain" description="Rab-GAP TBC" evidence="2">
    <location>
        <begin position="42"/>
        <end position="343"/>
    </location>
</feature>
<dbReference type="SUPFAM" id="SSF47923">
    <property type="entry name" value="Ypt/Rab-GAP domain of gyp1p"/>
    <property type="match status" value="2"/>
</dbReference>
<dbReference type="PROSITE" id="PS50086">
    <property type="entry name" value="TBC_RABGAP"/>
    <property type="match status" value="1"/>
</dbReference>
<dbReference type="InterPro" id="IPR035969">
    <property type="entry name" value="Rab-GAP_TBC_sf"/>
</dbReference>
<dbReference type="Gene3D" id="1.10.472.80">
    <property type="entry name" value="Ypt/Rab-GAP domain of gyp1p, domain 3"/>
    <property type="match status" value="1"/>
</dbReference>
<dbReference type="Proteomes" id="UP000023152">
    <property type="component" value="Unassembled WGS sequence"/>
</dbReference>
<dbReference type="OMA" id="SYETENH"/>
<evidence type="ECO:0000313" key="4">
    <source>
        <dbReference type="Proteomes" id="UP000023152"/>
    </source>
</evidence>
<feature type="compositionally biased region" description="Polar residues" evidence="1">
    <location>
        <begin position="168"/>
        <end position="181"/>
    </location>
</feature>
<dbReference type="OrthoDB" id="295078at2759"/>
<dbReference type="PANTHER" id="PTHR47219">
    <property type="entry name" value="RAB GTPASE-ACTIVATING PROTEIN 1-LIKE"/>
    <property type="match status" value="1"/>
</dbReference>
<dbReference type="Gene3D" id="1.10.8.270">
    <property type="entry name" value="putative rabgap domain of human tbc1 domain family member 14 like domains"/>
    <property type="match status" value="1"/>
</dbReference>
<evidence type="ECO:0000313" key="3">
    <source>
        <dbReference type="EMBL" id="ETO10185.1"/>
    </source>
</evidence>
<feature type="region of interest" description="Disordered" evidence="1">
    <location>
        <begin position="113"/>
        <end position="197"/>
    </location>
</feature>
<dbReference type="Pfam" id="PF00566">
    <property type="entry name" value="RabGAP-TBC"/>
    <property type="match status" value="1"/>
</dbReference>
<dbReference type="EMBL" id="ASPP01023603">
    <property type="protein sequence ID" value="ETO10185.1"/>
    <property type="molecule type" value="Genomic_DNA"/>
</dbReference>
<dbReference type="SMART" id="SM00164">
    <property type="entry name" value="TBC"/>
    <property type="match status" value="1"/>
</dbReference>
<proteinExistence type="predicted"/>
<sequence>MLFSNKDGQMLTLSSKDSLEAQLKQWELVKTHHKLKSRIRKGVPQALRGTVWQNLCGSKERRLEHYKKGKTVDLYFDLVRHSESPHHDLIWKDINRTYRKQARFGMVGLTQTLRSHSHSHSHSHSCSQSQLQTQTQTQTQLQTQNRTQSQSQSSTDNYNNKHDHDGHGTTNDVLKSSSSYETENHKAISESKEEDPTGEITFLHRDMIQDSDQIVSHLDLESTPRTHKSNVGYCQGMQSIAALMLMHLTEEEAFWVLVSLADDPKYSMDVLWQSSMPGIGLRFYQLERLVRLKMSKLASHLEEEGANNPATYQATQWFVTGFLATSMRFDCLMRIWDIYLSEGLKTMFRFGLGLLKYFENDLLNSNFEEMAEIFQNGPASLNVEEYIGLCLHKIKVTHAELNALERQYNTTSKLKK</sequence>
<dbReference type="InterPro" id="IPR050302">
    <property type="entry name" value="Rab_GAP_TBC_domain"/>
</dbReference>
<name>X6MAW9_RETFI</name>
<dbReference type="GO" id="GO:0005096">
    <property type="term" value="F:GTPase activator activity"/>
    <property type="evidence" value="ECO:0007669"/>
    <property type="project" value="TreeGrafter"/>
</dbReference>
<keyword evidence="4" id="KW-1185">Reference proteome</keyword>
<protein>
    <submittedName>
        <fullName evidence="3">TBC domain-containing protein</fullName>
    </submittedName>
</protein>
<feature type="compositionally biased region" description="Low complexity" evidence="1">
    <location>
        <begin position="124"/>
        <end position="155"/>
    </location>
</feature>
<feature type="compositionally biased region" description="Basic and acidic residues" evidence="1">
    <location>
        <begin position="182"/>
        <end position="195"/>
    </location>
</feature>
<comment type="caution">
    <text evidence="3">The sequence shown here is derived from an EMBL/GenBank/DDBJ whole genome shotgun (WGS) entry which is preliminary data.</text>
</comment>
<reference evidence="3 4" key="1">
    <citation type="journal article" date="2013" name="Curr. Biol.">
        <title>The Genome of the Foraminiferan Reticulomyxa filosa.</title>
        <authorList>
            <person name="Glockner G."/>
            <person name="Hulsmann N."/>
            <person name="Schleicher M."/>
            <person name="Noegel A.A."/>
            <person name="Eichinger L."/>
            <person name="Gallinger C."/>
            <person name="Pawlowski J."/>
            <person name="Sierra R."/>
            <person name="Euteneuer U."/>
            <person name="Pillet L."/>
            <person name="Moustafa A."/>
            <person name="Platzer M."/>
            <person name="Groth M."/>
            <person name="Szafranski K."/>
            <person name="Schliwa M."/>
        </authorList>
    </citation>
    <scope>NUCLEOTIDE SEQUENCE [LARGE SCALE GENOMIC DNA]</scope>
</reference>
<dbReference type="AlphaFoldDB" id="X6MAW9"/>
<evidence type="ECO:0000259" key="2">
    <source>
        <dbReference type="PROSITE" id="PS50086"/>
    </source>
</evidence>
<dbReference type="Gene3D" id="1.10.10.750">
    <property type="entry name" value="Ypt/Rab-GAP domain of gyp1p, domain 1"/>
    <property type="match status" value="1"/>
</dbReference>
<dbReference type="GO" id="GO:0031267">
    <property type="term" value="F:small GTPase binding"/>
    <property type="evidence" value="ECO:0007669"/>
    <property type="project" value="TreeGrafter"/>
</dbReference>
<organism evidence="3 4">
    <name type="scientific">Reticulomyxa filosa</name>
    <dbReference type="NCBI Taxonomy" id="46433"/>
    <lineage>
        <taxon>Eukaryota</taxon>
        <taxon>Sar</taxon>
        <taxon>Rhizaria</taxon>
        <taxon>Retaria</taxon>
        <taxon>Foraminifera</taxon>
        <taxon>Monothalamids</taxon>
        <taxon>Reticulomyxidae</taxon>
        <taxon>Reticulomyxa</taxon>
    </lineage>
</organism>
<gene>
    <name evidence="3" type="ORF">RFI_27193</name>
</gene>
<accession>X6MAW9</accession>
<dbReference type="PANTHER" id="PTHR47219:SF9">
    <property type="entry name" value="GTPASE ACTIVATING PROTEIN AND CENTROSOME-ASSOCIATED, ISOFORM B"/>
    <property type="match status" value="1"/>
</dbReference>